<dbReference type="PANTHER" id="PTHR30012">
    <property type="entry name" value="GENERAL SECRETION PATHWAY PROTEIN"/>
    <property type="match status" value="1"/>
</dbReference>
<dbReference type="GO" id="GO:0005886">
    <property type="term" value="C:plasma membrane"/>
    <property type="evidence" value="ECO:0007669"/>
    <property type="project" value="UniProtKB-SubCell"/>
</dbReference>
<name>A0A1F6CQV4_HANXR</name>
<proteinExistence type="inferred from homology"/>
<protein>
    <recommendedName>
        <fullName evidence="9">Type II secretion system protein GspF domain-containing protein</fullName>
    </recommendedName>
</protein>
<evidence type="ECO:0000256" key="5">
    <source>
        <dbReference type="ARBA" id="ARBA00022692"/>
    </source>
</evidence>
<comment type="subcellular location">
    <subcellularLocation>
        <location evidence="1">Cell inner membrane</location>
        <topology evidence="1">Multi-pass membrane protein</topology>
    </subcellularLocation>
</comment>
<evidence type="ECO:0000256" key="4">
    <source>
        <dbReference type="ARBA" id="ARBA00022519"/>
    </source>
</evidence>
<evidence type="ECO:0000256" key="6">
    <source>
        <dbReference type="ARBA" id="ARBA00022989"/>
    </source>
</evidence>
<feature type="transmembrane region" description="Helical" evidence="8">
    <location>
        <begin position="364"/>
        <end position="395"/>
    </location>
</feature>
<dbReference type="EMBL" id="MFKF01000178">
    <property type="protein sequence ID" value="OGG51568.1"/>
    <property type="molecule type" value="Genomic_DNA"/>
</dbReference>
<reference evidence="10 11" key="1">
    <citation type="journal article" date="2016" name="Nat. Commun.">
        <title>Thousands of microbial genomes shed light on interconnected biogeochemical processes in an aquifer system.</title>
        <authorList>
            <person name="Anantharaman K."/>
            <person name="Brown C.T."/>
            <person name="Hug L.A."/>
            <person name="Sharon I."/>
            <person name="Castelle C.J."/>
            <person name="Probst A.J."/>
            <person name="Thomas B.C."/>
            <person name="Singh A."/>
            <person name="Wilkins M.J."/>
            <person name="Karaoz U."/>
            <person name="Brodie E.L."/>
            <person name="Williams K.H."/>
            <person name="Hubbard S.S."/>
            <person name="Banfield J.F."/>
        </authorList>
    </citation>
    <scope>NUCLEOTIDE SEQUENCE [LARGE SCALE GENOMIC DNA]</scope>
    <source>
        <strain evidence="11">RIFCSPLOWO2_12_FULL_64_10</strain>
    </source>
</reference>
<keyword evidence="5 8" id="KW-0812">Transmembrane</keyword>
<feature type="transmembrane region" description="Helical" evidence="8">
    <location>
        <begin position="217"/>
        <end position="236"/>
    </location>
</feature>
<evidence type="ECO:0000259" key="9">
    <source>
        <dbReference type="Pfam" id="PF00482"/>
    </source>
</evidence>
<dbReference type="GO" id="GO:0015628">
    <property type="term" value="P:protein secretion by the type II secretion system"/>
    <property type="evidence" value="ECO:0007669"/>
    <property type="project" value="TreeGrafter"/>
</dbReference>
<feature type="domain" description="Type II secretion system protein GspF" evidence="9">
    <location>
        <begin position="271"/>
        <end position="393"/>
    </location>
</feature>
<keyword evidence="6 8" id="KW-1133">Transmembrane helix</keyword>
<dbReference type="AlphaFoldDB" id="A0A1F6CQV4"/>
<keyword evidence="3" id="KW-1003">Cell membrane</keyword>
<organism evidence="10 11">
    <name type="scientific">Handelsmanbacteria sp. (strain RIFCSPLOWO2_12_FULL_64_10)</name>
    <dbReference type="NCBI Taxonomy" id="1817868"/>
    <lineage>
        <taxon>Bacteria</taxon>
        <taxon>Candidatus Handelsmaniibacteriota</taxon>
    </lineage>
</organism>
<dbReference type="PANTHER" id="PTHR30012:SF0">
    <property type="entry name" value="TYPE II SECRETION SYSTEM PROTEIN F-RELATED"/>
    <property type="match status" value="1"/>
</dbReference>
<dbReference type="PRINTS" id="PR00812">
    <property type="entry name" value="BCTERIALGSPF"/>
</dbReference>
<dbReference type="InterPro" id="IPR042094">
    <property type="entry name" value="T2SS_GspF_sf"/>
</dbReference>
<dbReference type="Pfam" id="PF00482">
    <property type="entry name" value="T2SSF"/>
    <property type="match status" value="2"/>
</dbReference>
<evidence type="ECO:0000256" key="1">
    <source>
        <dbReference type="ARBA" id="ARBA00004429"/>
    </source>
</evidence>
<dbReference type="InterPro" id="IPR003004">
    <property type="entry name" value="GspF/PilC"/>
</dbReference>
<keyword evidence="4" id="KW-0997">Cell inner membrane</keyword>
<feature type="domain" description="Type II secretion system protein GspF" evidence="9">
    <location>
        <begin position="66"/>
        <end position="191"/>
    </location>
</feature>
<feature type="transmembrane region" description="Helical" evidence="8">
    <location>
        <begin position="172"/>
        <end position="197"/>
    </location>
</feature>
<dbReference type="Gene3D" id="1.20.81.30">
    <property type="entry name" value="Type II secretion system (T2SS), domain F"/>
    <property type="match status" value="2"/>
</dbReference>
<accession>A0A1F6CQV4</accession>
<dbReference type="Proteomes" id="UP000178606">
    <property type="component" value="Unassembled WGS sequence"/>
</dbReference>
<comment type="caution">
    <text evidence="10">The sequence shown here is derived from an EMBL/GenBank/DDBJ whole genome shotgun (WGS) entry which is preliminary data.</text>
</comment>
<comment type="similarity">
    <text evidence="2">Belongs to the GSP F family.</text>
</comment>
<evidence type="ECO:0000256" key="7">
    <source>
        <dbReference type="ARBA" id="ARBA00023136"/>
    </source>
</evidence>
<sequence length="402" mass="43716">MPQFRYRARGLPGEVREGVVTADSRSGAVARLVRQGYVPFAVKEERPARPLRERLGRVRIKDVALFTRQMSDLLSSGMTLSDALGLLASAQWAEGRLRHLIEAIHRRVVRDGQALSGAAADFPKVFSPFYTAAVRSGEMGGFLEDVLLRLAEVLEKQDAVRSNVRRALAYPLFMSGVGLITLTVLFLFVVPTLAALFEDLGQTLPLPTRLLIGVGDAVRGYGWILPLTLAGAVLGLKGARRSPALACRMDRLMLGLPWVGGAIRKIESARFLMILGALLTADVPVTEAIRAAQESLRNRALKAEVDGIYEDVRAGKSVGNSFRERPLFPPLLGDMMAAGEESNRLGEAMERLARSYDREMDRAVGLITALLEPALIVLLGGVVAFIVAAILLPIFQADFAAY</sequence>
<evidence type="ECO:0000313" key="10">
    <source>
        <dbReference type="EMBL" id="OGG51568.1"/>
    </source>
</evidence>
<evidence type="ECO:0000256" key="3">
    <source>
        <dbReference type="ARBA" id="ARBA00022475"/>
    </source>
</evidence>
<keyword evidence="7 8" id="KW-0472">Membrane</keyword>
<evidence type="ECO:0000256" key="8">
    <source>
        <dbReference type="SAM" id="Phobius"/>
    </source>
</evidence>
<evidence type="ECO:0000313" key="11">
    <source>
        <dbReference type="Proteomes" id="UP000178606"/>
    </source>
</evidence>
<evidence type="ECO:0000256" key="2">
    <source>
        <dbReference type="ARBA" id="ARBA00005745"/>
    </source>
</evidence>
<dbReference type="FunFam" id="1.20.81.30:FF:000001">
    <property type="entry name" value="Type II secretion system protein F"/>
    <property type="match status" value="1"/>
</dbReference>
<gene>
    <name evidence="10" type="ORF">A3F84_06395</name>
</gene>
<dbReference type="InterPro" id="IPR018076">
    <property type="entry name" value="T2SS_GspF_dom"/>
</dbReference>